<proteinExistence type="predicted"/>
<dbReference type="InterPro" id="IPR014756">
    <property type="entry name" value="Ig_E-set"/>
</dbReference>
<dbReference type="GeneID" id="134287961"/>
<dbReference type="RefSeq" id="XP_062707306.1">
    <property type="nucleotide sequence ID" value="XM_062851322.1"/>
</dbReference>
<dbReference type="Proteomes" id="UP000069940">
    <property type="component" value="Unassembled WGS sequence"/>
</dbReference>
<dbReference type="Pfam" id="PF02221">
    <property type="entry name" value="E1_DerP2_DerF2"/>
    <property type="match status" value="1"/>
</dbReference>
<keyword evidence="1" id="KW-0732">Signal</keyword>
<dbReference type="EnsemblMetazoa" id="AALFPA23_009725.R13445">
    <property type="protein sequence ID" value="AALFPA23_009725.P13445"/>
    <property type="gene ID" value="AALFPA23_009725"/>
</dbReference>
<evidence type="ECO:0000259" key="2">
    <source>
        <dbReference type="SMART" id="SM00737"/>
    </source>
</evidence>
<dbReference type="SUPFAM" id="SSF81296">
    <property type="entry name" value="E set domains"/>
    <property type="match status" value="1"/>
</dbReference>
<keyword evidence="4" id="KW-1185">Reference proteome</keyword>
<evidence type="ECO:0000256" key="1">
    <source>
        <dbReference type="SAM" id="SignalP"/>
    </source>
</evidence>
<feature type="chain" id="PRO_5045238915" description="MD-2-related lipid-recognition domain-containing protein" evidence="1">
    <location>
        <begin position="18"/>
        <end position="156"/>
    </location>
</feature>
<evidence type="ECO:0000313" key="3">
    <source>
        <dbReference type="EnsemblMetazoa" id="AALFPA23_009725.P13445"/>
    </source>
</evidence>
<feature type="signal peptide" evidence="1">
    <location>
        <begin position="1"/>
        <end position="17"/>
    </location>
</feature>
<dbReference type="Gene3D" id="2.60.40.770">
    <property type="match status" value="1"/>
</dbReference>
<dbReference type="InterPro" id="IPR003172">
    <property type="entry name" value="ML_dom"/>
</dbReference>
<sequence>MYRSLALVAVLSAVAFAQDGTLHTHPCTGGLPHPNWVRIEGCTVMPCKLIRGQDVNMWMEFTALNSFDGLTTKVMSTVGNEINIPYPLPSDKSNACNWLVNTRCPVDYNEDVEYHLNFHVSFIYPEVPDLKLEISLVDNYSHVQSCFVVDTSVVSS</sequence>
<name>A0ABM1YJH6_AEDAL</name>
<reference evidence="3" key="2">
    <citation type="submission" date="2025-05" db="UniProtKB">
        <authorList>
            <consortium name="EnsemblMetazoa"/>
        </authorList>
    </citation>
    <scope>IDENTIFICATION</scope>
    <source>
        <strain evidence="3">Foshan</strain>
    </source>
</reference>
<organism evidence="3 4">
    <name type="scientific">Aedes albopictus</name>
    <name type="common">Asian tiger mosquito</name>
    <name type="synonym">Stegomyia albopicta</name>
    <dbReference type="NCBI Taxonomy" id="7160"/>
    <lineage>
        <taxon>Eukaryota</taxon>
        <taxon>Metazoa</taxon>
        <taxon>Ecdysozoa</taxon>
        <taxon>Arthropoda</taxon>
        <taxon>Hexapoda</taxon>
        <taxon>Insecta</taxon>
        <taxon>Pterygota</taxon>
        <taxon>Neoptera</taxon>
        <taxon>Endopterygota</taxon>
        <taxon>Diptera</taxon>
        <taxon>Nematocera</taxon>
        <taxon>Culicoidea</taxon>
        <taxon>Culicidae</taxon>
        <taxon>Culicinae</taxon>
        <taxon>Aedini</taxon>
        <taxon>Aedes</taxon>
        <taxon>Stegomyia</taxon>
    </lineage>
</organism>
<feature type="domain" description="MD-2-related lipid-recognition" evidence="2">
    <location>
        <begin position="24"/>
        <end position="151"/>
    </location>
</feature>
<accession>A0ABM1YJH6</accession>
<evidence type="ECO:0000313" key="4">
    <source>
        <dbReference type="Proteomes" id="UP000069940"/>
    </source>
</evidence>
<dbReference type="SMART" id="SM00737">
    <property type="entry name" value="ML"/>
    <property type="match status" value="1"/>
</dbReference>
<reference evidence="4" key="1">
    <citation type="journal article" date="2015" name="Proc. Natl. Acad. Sci. U.S.A.">
        <title>Genome sequence of the Asian Tiger mosquito, Aedes albopictus, reveals insights into its biology, genetics, and evolution.</title>
        <authorList>
            <person name="Chen X.G."/>
            <person name="Jiang X."/>
            <person name="Gu J."/>
            <person name="Xu M."/>
            <person name="Wu Y."/>
            <person name="Deng Y."/>
            <person name="Zhang C."/>
            <person name="Bonizzoni M."/>
            <person name="Dermauw W."/>
            <person name="Vontas J."/>
            <person name="Armbruster P."/>
            <person name="Huang X."/>
            <person name="Yang Y."/>
            <person name="Zhang H."/>
            <person name="He W."/>
            <person name="Peng H."/>
            <person name="Liu Y."/>
            <person name="Wu K."/>
            <person name="Chen J."/>
            <person name="Lirakis M."/>
            <person name="Topalis P."/>
            <person name="Van Leeuwen T."/>
            <person name="Hall A.B."/>
            <person name="Jiang X."/>
            <person name="Thorpe C."/>
            <person name="Mueller R.L."/>
            <person name="Sun C."/>
            <person name="Waterhouse R.M."/>
            <person name="Yan G."/>
            <person name="Tu Z.J."/>
            <person name="Fang X."/>
            <person name="James A.A."/>
        </authorList>
    </citation>
    <scope>NUCLEOTIDE SEQUENCE [LARGE SCALE GENOMIC DNA]</scope>
    <source>
        <strain evidence="4">Foshan</strain>
    </source>
</reference>
<protein>
    <recommendedName>
        <fullName evidence="2">MD-2-related lipid-recognition domain-containing protein</fullName>
    </recommendedName>
</protein>